<dbReference type="EMBL" id="JAHRIO010020062">
    <property type="protein sequence ID" value="MEQ2164006.1"/>
    <property type="molecule type" value="Genomic_DNA"/>
</dbReference>
<accession>A0ABV0MYS3</accession>
<evidence type="ECO:0000313" key="2">
    <source>
        <dbReference type="Proteomes" id="UP001476798"/>
    </source>
</evidence>
<name>A0ABV0MYS3_9TELE</name>
<organism evidence="1 2">
    <name type="scientific">Goodea atripinnis</name>
    <dbReference type="NCBI Taxonomy" id="208336"/>
    <lineage>
        <taxon>Eukaryota</taxon>
        <taxon>Metazoa</taxon>
        <taxon>Chordata</taxon>
        <taxon>Craniata</taxon>
        <taxon>Vertebrata</taxon>
        <taxon>Euteleostomi</taxon>
        <taxon>Actinopterygii</taxon>
        <taxon>Neopterygii</taxon>
        <taxon>Teleostei</taxon>
        <taxon>Neoteleostei</taxon>
        <taxon>Acanthomorphata</taxon>
        <taxon>Ovalentaria</taxon>
        <taxon>Atherinomorphae</taxon>
        <taxon>Cyprinodontiformes</taxon>
        <taxon>Goodeidae</taxon>
        <taxon>Goodea</taxon>
    </lineage>
</organism>
<protein>
    <submittedName>
        <fullName evidence="1">Uncharacterized protein</fullName>
    </submittedName>
</protein>
<sequence length="118" mass="13143">MPSILLADNCYQSMPTVSPPLSQSSSLLIRAREKLDSLKKLHSSPQTVIGATYFYLEKTQFDFSKVIKGPHVEFKQEHSIPPIFPIHLLCFSQSLELPRSTQTEKTAGVANCCGANYN</sequence>
<gene>
    <name evidence="1" type="ORF">GOODEAATRI_002085</name>
</gene>
<evidence type="ECO:0000313" key="1">
    <source>
        <dbReference type="EMBL" id="MEQ2164006.1"/>
    </source>
</evidence>
<keyword evidence="2" id="KW-1185">Reference proteome</keyword>
<proteinExistence type="predicted"/>
<comment type="caution">
    <text evidence="1">The sequence shown here is derived from an EMBL/GenBank/DDBJ whole genome shotgun (WGS) entry which is preliminary data.</text>
</comment>
<reference evidence="1 2" key="1">
    <citation type="submission" date="2021-06" db="EMBL/GenBank/DDBJ databases">
        <authorList>
            <person name="Palmer J.M."/>
        </authorList>
    </citation>
    <scope>NUCLEOTIDE SEQUENCE [LARGE SCALE GENOMIC DNA]</scope>
    <source>
        <strain evidence="1 2">GA_2019</strain>
        <tissue evidence="1">Muscle</tissue>
    </source>
</reference>
<dbReference type="Proteomes" id="UP001476798">
    <property type="component" value="Unassembled WGS sequence"/>
</dbReference>